<feature type="compositionally biased region" description="Basic and acidic residues" evidence="1">
    <location>
        <begin position="777"/>
        <end position="787"/>
    </location>
</feature>
<feature type="compositionally biased region" description="Polar residues" evidence="1">
    <location>
        <begin position="643"/>
        <end position="663"/>
    </location>
</feature>
<protein>
    <submittedName>
        <fullName evidence="2">Uncharacterized protein</fullName>
    </submittedName>
</protein>
<feature type="compositionally biased region" description="Low complexity" evidence="1">
    <location>
        <begin position="298"/>
        <end position="308"/>
    </location>
</feature>
<dbReference type="AlphaFoldDB" id="A0AAD7P186"/>
<feature type="compositionally biased region" description="Basic and acidic residues" evidence="1">
    <location>
        <begin position="737"/>
        <end position="769"/>
    </location>
</feature>
<feature type="region of interest" description="Disordered" evidence="1">
    <location>
        <begin position="605"/>
        <end position="665"/>
    </location>
</feature>
<feature type="compositionally biased region" description="Basic and acidic residues" evidence="1">
    <location>
        <begin position="361"/>
        <end position="372"/>
    </location>
</feature>
<evidence type="ECO:0000256" key="1">
    <source>
        <dbReference type="SAM" id="MobiDB-lite"/>
    </source>
</evidence>
<sequence length="787" mass="84221">MSLTSPESGFTPRREFVRDQPITPNSFSLLAIAGANCIRLYSFPLPLMTALRRLLDSKNSVTALREDIDQQLCEIALGGKPWTSAKSLATEKLLVEILAVIYQHGYTYLSTIDYGREHDDRLAMAFSKPAVRSLSPLSPSDSPLPSSLAPNKQGKRIPFALSFTSATMMRVIAPPLHMTPAILQAVRGAWPRGVVSEKKVGDNCFEFKLKGYKWFHEDTFATDSLRHILSLLSSLDTHSFSLLASISLTSRSRIKDLWIFTGPAASSIDSLPESPAPSILNGSHSEFRRAPGPENPVLSPTSLQSQQSLHRRLASEPSASPPLYKGHARAATDSPGGSPFRHSQNVLRKAAPRAQVPVSVHDSDPPSHEAEPLRANLPSNVPSSVENLTGVGVSGRTPDVFYSTSSPFSHDEQGETAFPLILPVEDDASPSPSRTPPTPGGGSLGRGSPHSPFRSNSDSPSTSPHPATTPPLVHSPEQPMSVYSDSSTPGTPPLLSLTAFRDSALSSTTDSMYDTPIPIKWTGAARNSLEDDTRAPLTPDFPGGWQPTPIEEKPEDIGGLGEEEEEGPLTPNVQEVNRRVGSPDIQSADLALRKSEAGLVGLIAASENRDPSEGKGWVVVDVEGQGGAKEEEVPVVASPEPQTPASPKSTAQSGNGTPVQSPVSHAAKAIAIVDAIEAKNRSGSNAKSPSTDAPSGIKKFFSMSRKDSDPPSPSASVQNTSSESQKSKPPAMAVSVDDTKRAIELVHNASQEKAKPKEKPKSRLRDKLRLIGTPEASRNEDKRRSIN</sequence>
<comment type="caution">
    <text evidence="2">The sequence shown here is derived from an EMBL/GenBank/DDBJ whole genome shotgun (WGS) entry which is preliminary data.</text>
</comment>
<evidence type="ECO:0000313" key="2">
    <source>
        <dbReference type="EMBL" id="KAJ7783453.1"/>
    </source>
</evidence>
<gene>
    <name evidence="2" type="ORF">DFH07DRAFT_873355</name>
</gene>
<feature type="compositionally biased region" description="Polar residues" evidence="1">
    <location>
        <begin position="377"/>
        <end position="387"/>
    </location>
</feature>
<organism evidence="2 3">
    <name type="scientific">Mycena maculata</name>
    <dbReference type="NCBI Taxonomy" id="230809"/>
    <lineage>
        <taxon>Eukaryota</taxon>
        <taxon>Fungi</taxon>
        <taxon>Dikarya</taxon>
        <taxon>Basidiomycota</taxon>
        <taxon>Agaricomycotina</taxon>
        <taxon>Agaricomycetes</taxon>
        <taxon>Agaricomycetidae</taxon>
        <taxon>Agaricales</taxon>
        <taxon>Marasmiineae</taxon>
        <taxon>Mycenaceae</taxon>
        <taxon>Mycena</taxon>
    </lineage>
</organism>
<reference evidence="2" key="1">
    <citation type="submission" date="2023-03" db="EMBL/GenBank/DDBJ databases">
        <title>Massive genome expansion in bonnet fungi (Mycena s.s.) driven by repeated elements and novel gene families across ecological guilds.</title>
        <authorList>
            <consortium name="Lawrence Berkeley National Laboratory"/>
            <person name="Harder C.B."/>
            <person name="Miyauchi S."/>
            <person name="Viragh M."/>
            <person name="Kuo A."/>
            <person name="Thoen E."/>
            <person name="Andreopoulos B."/>
            <person name="Lu D."/>
            <person name="Skrede I."/>
            <person name="Drula E."/>
            <person name="Henrissat B."/>
            <person name="Morin E."/>
            <person name="Kohler A."/>
            <person name="Barry K."/>
            <person name="LaButti K."/>
            <person name="Morin E."/>
            <person name="Salamov A."/>
            <person name="Lipzen A."/>
            <person name="Mereny Z."/>
            <person name="Hegedus B."/>
            <person name="Baldrian P."/>
            <person name="Stursova M."/>
            <person name="Weitz H."/>
            <person name="Taylor A."/>
            <person name="Grigoriev I.V."/>
            <person name="Nagy L.G."/>
            <person name="Martin F."/>
            <person name="Kauserud H."/>
        </authorList>
    </citation>
    <scope>NUCLEOTIDE SEQUENCE</scope>
    <source>
        <strain evidence="2">CBHHK188m</strain>
    </source>
</reference>
<feature type="region of interest" description="Disordered" evidence="1">
    <location>
        <begin position="423"/>
        <end position="495"/>
    </location>
</feature>
<feature type="region of interest" description="Disordered" evidence="1">
    <location>
        <begin position="531"/>
        <end position="580"/>
    </location>
</feature>
<evidence type="ECO:0000313" key="3">
    <source>
        <dbReference type="Proteomes" id="UP001215280"/>
    </source>
</evidence>
<feature type="region of interest" description="Disordered" evidence="1">
    <location>
        <begin position="269"/>
        <end position="392"/>
    </location>
</feature>
<feature type="region of interest" description="Disordered" evidence="1">
    <location>
        <begin position="680"/>
        <end position="787"/>
    </location>
</feature>
<dbReference type="PANTHER" id="PTHR38696">
    <property type="entry name" value="MEDIATOR OF RNA POLYMERASE II TRANSCRIPTION SUBUNIT 13"/>
    <property type="match status" value="1"/>
</dbReference>
<dbReference type="Proteomes" id="UP001215280">
    <property type="component" value="Unassembled WGS sequence"/>
</dbReference>
<name>A0AAD7P186_9AGAR</name>
<keyword evidence="3" id="KW-1185">Reference proteome</keyword>
<feature type="compositionally biased region" description="Polar residues" evidence="1">
    <location>
        <begin position="681"/>
        <end position="693"/>
    </location>
</feature>
<accession>A0AAD7P186</accession>
<feature type="compositionally biased region" description="Polar residues" evidence="1">
    <location>
        <begin position="714"/>
        <end position="724"/>
    </location>
</feature>
<proteinExistence type="predicted"/>
<dbReference type="EMBL" id="JARJLG010000002">
    <property type="protein sequence ID" value="KAJ7783453.1"/>
    <property type="molecule type" value="Genomic_DNA"/>
</dbReference>
<dbReference type="PANTHER" id="PTHR38696:SF1">
    <property type="entry name" value="MEDIATOR OF RNA POLYMERASE II TRANSCRIPTION SUBUNIT 13"/>
    <property type="match status" value="1"/>
</dbReference>